<dbReference type="AlphaFoldDB" id="G8TFN2"/>
<protein>
    <submittedName>
        <fullName evidence="2">Uncharacterized protein</fullName>
    </submittedName>
</protein>
<evidence type="ECO:0000256" key="1">
    <source>
        <dbReference type="SAM" id="MobiDB-lite"/>
    </source>
</evidence>
<sequence>MQLKRLFIGTKREASHPNQSKDGGSKELNGQVKRNNHEYPEPVFNIKQQLRGREMS</sequence>
<evidence type="ECO:0000313" key="2">
    <source>
        <dbReference type="EMBL" id="AEV99471.1"/>
    </source>
</evidence>
<organism evidence="2 3">
    <name type="scientific">Niastella koreensis (strain DSM 17620 / KACC 11465 / NBRC 106392 / GR20-10)</name>
    <dbReference type="NCBI Taxonomy" id="700598"/>
    <lineage>
        <taxon>Bacteria</taxon>
        <taxon>Pseudomonadati</taxon>
        <taxon>Bacteroidota</taxon>
        <taxon>Chitinophagia</taxon>
        <taxon>Chitinophagales</taxon>
        <taxon>Chitinophagaceae</taxon>
        <taxon>Niastella</taxon>
    </lineage>
</organism>
<dbReference type="RefSeq" id="WP_014219385.1">
    <property type="nucleotide sequence ID" value="NC_016609.1"/>
</dbReference>
<gene>
    <name evidence="2" type="ordered locus">Niako_3141</name>
</gene>
<evidence type="ECO:0000313" key="3">
    <source>
        <dbReference type="Proteomes" id="UP000005438"/>
    </source>
</evidence>
<dbReference type="EMBL" id="CP003178">
    <property type="protein sequence ID" value="AEV99471.1"/>
    <property type="molecule type" value="Genomic_DNA"/>
</dbReference>
<proteinExistence type="predicted"/>
<feature type="region of interest" description="Disordered" evidence="1">
    <location>
        <begin position="1"/>
        <end position="56"/>
    </location>
</feature>
<dbReference type="KEGG" id="nko:Niako_3141"/>
<name>G8TFN2_NIAKG</name>
<accession>G8TFN2</accession>
<dbReference type="Proteomes" id="UP000005438">
    <property type="component" value="Chromosome"/>
</dbReference>
<reference evidence="2 3" key="1">
    <citation type="submission" date="2011-12" db="EMBL/GenBank/DDBJ databases">
        <title>The complete genome of Niastella koreensis GR20-10.</title>
        <authorList>
            <consortium name="US DOE Joint Genome Institute (JGI-PGF)"/>
            <person name="Lucas S."/>
            <person name="Han J."/>
            <person name="Lapidus A."/>
            <person name="Bruce D."/>
            <person name="Goodwin L."/>
            <person name="Pitluck S."/>
            <person name="Peters L."/>
            <person name="Kyrpides N."/>
            <person name="Mavromatis K."/>
            <person name="Ivanova N."/>
            <person name="Mikhailova N."/>
            <person name="Davenport K."/>
            <person name="Saunders E."/>
            <person name="Detter J.C."/>
            <person name="Tapia R."/>
            <person name="Han C."/>
            <person name="Land M."/>
            <person name="Hauser L."/>
            <person name="Markowitz V."/>
            <person name="Cheng J.-F."/>
            <person name="Hugenholtz P."/>
            <person name="Woyke T."/>
            <person name="Wu D."/>
            <person name="Tindall B."/>
            <person name="Pomrenke H."/>
            <person name="Brambilla E."/>
            <person name="Klenk H.-P."/>
            <person name="Eisen J.A."/>
        </authorList>
    </citation>
    <scope>NUCLEOTIDE SEQUENCE [LARGE SCALE GENOMIC DNA]</scope>
    <source>
        <strain evidence="3">DSM 17620 / KACC 11465 / NBRC 106392 / GR20-10</strain>
    </source>
</reference>
<dbReference type="HOGENOM" id="CLU_3009673_0_0_10"/>